<dbReference type="InterPro" id="IPR011701">
    <property type="entry name" value="MFS"/>
</dbReference>
<dbReference type="Pfam" id="PF07690">
    <property type="entry name" value="MFS_1"/>
    <property type="match status" value="1"/>
</dbReference>
<feature type="transmembrane region" description="Helical" evidence="5">
    <location>
        <begin position="128"/>
        <end position="147"/>
    </location>
</feature>
<keyword evidence="8" id="KW-1185">Reference proteome</keyword>
<keyword evidence="4 5" id="KW-0472">Membrane</keyword>
<dbReference type="Proteomes" id="UP001157034">
    <property type="component" value="Unassembled WGS sequence"/>
</dbReference>
<feature type="domain" description="Major facilitator superfamily (MFS) profile" evidence="6">
    <location>
        <begin position="1"/>
        <end position="158"/>
    </location>
</feature>
<dbReference type="InterPro" id="IPR020846">
    <property type="entry name" value="MFS_dom"/>
</dbReference>
<evidence type="ECO:0000256" key="2">
    <source>
        <dbReference type="ARBA" id="ARBA00022692"/>
    </source>
</evidence>
<dbReference type="SUPFAM" id="SSF103473">
    <property type="entry name" value="MFS general substrate transporter"/>
    <property type="match status" value="1"/>
</dbReference>
<protein>
    <recommendedName>
        <fullName evidence="6">Major facilitator superfamily (MFS) profile domain-containing protein</fullName>
    </recommendedName>
</protein>
<keyword evidence="3 5" id="KW-1133">Transmembrane helix</keyword>
<dbReference type="PANTHER" id="PTHR23514">
    <property type="entry name" value="BYPASS OF STOP CODON PROTEIN 6"/>
    <property type="match status" value="1"/>
</dbReference>
<dbReference type="RefSeq" id="WP_284253095.1">
    <property type="nucleotide sequence ID" value="NZ_BSVB01000001.1"/>
</dbReference>
<dbReference type="EMBL" id="BSVB01000001">
    <property type="protein sequence ID" value="GMA94080.1"/>
    <property type="molecule type" value="Genomic_DNA"/>
</dbReference>
<comment type="subcellular location">
    <subcellularLocation>
        <location evidence="1">Cell membrane</location>
        <topology evidence="1">Multi-pass membrane protein</topology>
    </subcellularLocation>
</comment>
<evidence type="ECO:0000259" key="6">
    <source>
        <dbReference type="PROSITE" id="PS50850"/>
    </source>
</evidence>
<sequence>MVDGHGSGPGVAALAVDVFTIAVVVTRLTGVLLLSRLGRVRTVQLTAAVAIAGLLLFILVPNPVVAFVGAALWGLGVSLGFPIGMSAAGDEAQGATGRIAVVAAIGYAGSLVGPPLIGFVAGGVGIRTALLIAVVLVVAAGAVAPVLSRSRRDAPTTP</sequence>
<keyword evidence="2 5" id="KW-0812">Transmembrane</keyword>
<evidence type="ECO:0000256" key="1">
    <source>
        <dbReference type="ARBA" id="ARBA00004651"/>
    </source>
</evidence>
<feature type="transmembrane region" description="Helical" evidence="5">
    <location>
        <begin position="99"/>
        <end position="122"/>
    </location>
</feature>
<proteinExistence type="predicted"/>
<dbReference type="InterPro" id="IPR051788">
    <property type="entry name" value="MFS_Transporter"/>
</dbReference>
<feature type="transmembrane region" description="Helical" evidence="5">
    <location>
        <begin position="66"/>
        <end position="87"/>
    </location>
</feature>
<dbReference type="Gene3D" id="1.20.1250.20">
    <property type="entry name" value="MFS general substrate transporter like domains"/>
    <property type="match status" value="1"/>
</dbReference>
<evidence type="ECO:0000313" key="8">
    <source>
        <dbReference type="Proteomes" id="UP001157034"/>
    </source>
</evidence>
<evidence type="ECO:0000256" key="3">
    <source>
        <dbReference type="ARBA" id="ARBA00022989"/>
    </source>
</evidence>
<accession>A0ABQ6K0G5</accession>
<evidence type="ECO:0000256" key="4">
    <source>
        <dbReference type="ARBA" id="ARBA00023136"/>
    </source>
</evidence>
<reference evidence="8" key="1">
    <citation type="journal article" date="2019" name="Int. J. Syst. Evol. Microbiol.">
        <title>The Global Catalogue of Microorganisms (GCM) 10K type strain sequencing project: providing services to taxonomists for standard genome sequencing and annotation.</title>
        <authorList>
            <consortium name="The Broad Institute Genomics Platform"/>
            <consortium name="The Broad Institute Genome Sequencing Center for Infectious Disease"/>
            <person name="Wu L."/>
            <person name="Ma J."/>
        </authorList>
    </citation>
    <scope>NUCLEOTIDE SEQUENCE [LARGE SCALE GENOMIC DNA]</scope>
    <source>
        <strain evidence="8">NBRC 108894</strain>
    </source>
</reference>
<evidence type="ECO:0000313" key="7">
    <source>
        <dbReference type="EMBL" id="GMA94080.1"/>
    </source>
</evidence>
<evidence type="ECO:0000256" key="5">
    <source>
        <dbReference type="SAM" id="Phobius"/>
    </source>
</evidence>
<dbReference type="PROSITE" id="PS50850">
    <property type="entry name" value="MFS"/>
    <property type="match status" value="1"/>
</dbReference>
<organism evidence="7 8">
    <name type="scientific">Pseudolysinimonas kribbensis</name>
    <dbReference type="NCBI Taxonomy" id="433641"/>
    <lineage>
        <taxon>Bacteria</taxon>
        <taxon>Bacillati</taxon>
        <taxon>Actinomycetota</taxon>
        <taxon>Actinomycetes</taxon>
        <taxon>Micrococcales</taxon>
        <taxon>Microbacteriaceae</taxon>
        <taxon>Pseudolysinimonas</taxon>
    </lineage>
</organism>
<feature type="transmembrane region" description="Helical" evidence="5">
    <location>
        <begin position="12"/>
        <end position="35"/>
    </location>
</feature>
<comment type="caution">
    <text evidence="7">The sequence shown here is derived from an EMBL/GenBank/DDBJ whole genome shotgun (WGS) entry which is preliminary data.</text>
</comment>
<dbReference type="InterPro" id="IPR036259">
    <property type="entry name" value="MFS_trans_sf"/>
</dbReference>
<dbReference type="PANTHER" id="PTHR23514:SF13">
    <property type="entry name" value="INNER MEMBRANE PROTEIN YBJJ"/>
    <property type="match status" value="1"/>
</dbReference>
<name>A0ABQ6K0G5_9MICO</name>
<gene>
    <name evidence="7" type="ORF">GCM10025881_09040</name>
</gene>
<feature type="transmembrane region" description="Helical" evidence="5">
    <location>
        <begin position="42"/>
        <end position="60"/>
    </location>
</feature>